<proteinExistence type="predicted"/>
<protein>
    <submittedName>
        <fullName evidence="5">GntR family transcriptional regulator</fullName>
    </submittedName>
</protein>
<dbReference type="Gene3D" id="1.10.10.10">
    <property type="entry name" value="Winged helix-like DNA-binding domain superfamily/Winged helix DNA-binding domain"/>
    <property type="match status" value="1"/>
</dbReference>
<dbReference type="SMART" id="SM00345">
    <property type="entry name" value="HTH_GNTR"/>
    <property type="match status" value="1"/>
</dbReference>
<accession>A0ABP9F2R3</accession>
<evidence type="ECO:0000256" key="3">
    <source>
        <dbReference type="ARBA" id="ARBA00023163"/>
    </source>
</evidence>
<dbReference type="SMART" id="SM00895">
    <property type="entry name" value="FCD"/>
    <property type="match status" value="1"/>
</dbReference>
<keyword evidence="3" id="KW-0804">Transcription</keyword>
<dbReference type="InterPro" id="IPR036390">
    <property type="entry name" value="WH_DNA-bd_sf"/>
</dbReference>
<gene>
    <name evidence="5" type="ORF">GCM10025789_06540</name>
</gene>
<keyword evidence="6" id="KW-1185">Reference proteome</keyword>
<dbReference type="Gene3D" id="1.20.120.530">
    <property type="entry name" value="GntR ligand-binding domain-like"/>
    <property type="match status" value="1"/>
</dbReference>
<feature type="domain" description="HTH gntR-type" evidence="4">
    <location>
        <begin position="7"/>
        <end position="73"/>
    </location>
</feature>
<dbReference type="Pfam" id="PF07729">
    <property type="entry name" value="FCD"/>
    <property type="match status" value="1"/>
</dbReference>
<dbReference type="InterPro" id="IPR000524">
    <property type="entry name" value="Tscrpt_reg_HTH_GntR"/>
</dbReference>
<evidence type="ECO:0000313" key="5">
    <source>
        <dbReference type="EMBL" id="GAA4892242.1"/>
    </source>
</evidence>
<dbReference type="SUPFAM" id="SSF48008">
    <property type="entry name" value="GntR ligand-binding domain-like"/>
    <property type="match status" value="1"/>
</dbReference>
<dbReference type="InterPro" id="IPR008920">
    <property type="entry name" value="TF_FadR/GntR_C"/>
</dbReference>
<dbReference type="EMBL" id="BAABLV010000010">
    <property type="protein sequence ID" value="GAA4892242.1"/>
    <property type="molecule type" value="Genomic_DNA"/>
</dbReference>
<dbReference type="Pfam" id="PF00392">
    <property type="entry name" value="GntR"/>
    <property type="match status" value="1"/>
</dbReference>
<dbReference type="PANTHER" id="PTHR43537:SF45">
    <property type="entry name" value="GNTR FAMILY REGULATORY PROTEIN"/>
    <property type="match status" value="1"/>
</dbReference>
<reference evidence="6" key="1">
    <citation type="journal article" date="2019" name="Int. J. Syst. Evol. Microbiol.">
        <title>The Global Catalogue of Microorganisms (GCM) 10K type strain sequencing project: providing services to taxonomists for standard genome sequencing and annotation.</title>
        <authorList>
            <consortium name="The Broad Institute Genomics Platform"/>
            <consortium name="The Broad Institute Genome Sequencing Center for Infectious Disease"/>
            <person name="Wu L."/>
            <person name="Ma J."/>
        </authorList>
    </citation>
    <scope>NUCLEOTIDE SEQUENCE [LARGE SCALE GENOMIC DNA]</scope>
    <source>
        <strain evidence="6">JCM 19125</strain>
    </source>
</reference>
<organism evidence="5 6">
    <name type="scientific">Tessaracoccus lubricantis</name>
    <dbReference type="NCBI Taxonomy" id="545543"/>
    <lineage>
        <taxon>Bacteria</taxon>
        <taxon>Bacillati</taxon>
        <taxon>Actinomycetota</taxon>
        <taxon>Actinomycetes</taxon>
        <taxon>Propionibacteriales</taxon>
        <taxon>Propionibacteriaceae</taxon>
        <taxon>Tessaracoccus</taxon>
    </lineage>
</organism>
<dbReference type="InterPro" id="IPR036388">
    <property type="entry name" value="WH-like_DNA-bd_sf"/>
</dbReference>
<dbReference type="PANTHER" id="PTHR43537">
    <property type="entry name" value="TRANSCRIPTIONAL REGULATOR, GNTR FAMILY"/>
    <property type="match status" value="1"/>
</dbReference>
<keyword evidence="2" id="KW-0238">DNA-binding</keyword>
<comment type="caution">
    <text evidence="5">The sequence shown here is derived from an EMBL/GenBank/DDBJ whole genome shotgun (WGS) entry which is preliminary data.</text>
</comment>
<name>A0ABP9F2R3_9ACTN</name>
<dbReference type="PROSITE" id="PS50949">
    <property type="entry name" value="HTH_GNTR"/>
    <property type="match status" value="1"/>
</dbReference>
<evidence type="ECO:0000256" key="1">
    <source>
        <dbReference type="ARBA" id="ARBA00023015"/>
    </source>
</evidence>
<dbReference type="SUPFAM" id="SSF46785">
    <property type="entry name" value="Winged helix' DNA-binding domain"/>
    <property type="match status" value="1"/>
</dbReference>
<dbReference type="CDD" id="cd07377">
    <property type="entry name" value="WHTH_GntR"/>
    <property type="match status" value="1"/>
</dbReference>
<dbReference type="RefSeq" id="WP_345578948.1">
    <property type="nucleotide sequence ID" value="NZ_BAABLV010000010.1"/>
</dbReference>
<sequence length="223" mass="25014">MYSLRSVSLGDRLADFLRLDIVQGRIAPGTHLVEDALAEKFGVSRGPVRDALRLLTGEGLLESRRRGIYVKSFTAADIDELYAIREAAEQLSCRLAISTSEAADWETAQELVEEMRQAALADDRPRYAKADLAFHTEYYLNSGSPRLLSLWEQYRPIFATLLEVTNSQDSDLGPSASDHTELMDLTIKGDAKSFAAELTRHLAGSRRRMHEALRIRDEESAER</sequence>
<evidence type="ECO:0000259" key="4">
    <source>
        <dbReference type="PROSITE" id="PS50949"/>
    </source>
</evidence>
<keyword evidence="1" id="KW-0805">Transcription regulation</keyword>
<evidence type="ECO:0000313" key="6">
    <source>
        <dbReference type="Proteomes" id="UP001501521"/>
    </source>
</evidence>
<dbReference type="InterPro" id="IPR011711">
    <property type="entry name" value="GntR_C"/>
</dbReference>
<evidence type="ECO:0000256" key="2">
    <source>
        <dbReference type="ARBA" id="ARBA00023125"/>
    </source>
</evidence>
<dbReference type="Proteomes" id="UP001501521">
    <property type="component" value="Unassembled WGS sequence"/>
</dbReference>